<reference evidence="6 7" key="1">
    <citation type="journal article" date="2019" name="Int. J. Syst. Evol. Microbiol.">
        <title>The Global Catalogue of Microorganisms (GCM) 10K type strain sequencing project: providing services to taxonomists for standard genome sequencing and annotation.</title>
        <authorList>
            <consortium name="The Broad Institute Genomics Platform"/>
            <consortium name="The Broad Institute Genome Sequencing Center for Infectious Disease"/>
            <person name="Wu L."/>
            <person name="Ma J."/>
        </authorList>
    </citation>
    <scope>NUCLEOTIDE SEQUENCE [LARGE SCALE GENOMIC DNA]</scope>
    <source>
        <strain evidence="6 7">JCM 15591</strain>
    </source>
</reference>
<dbReference type="PANTHER" id="PTHR43110">
    <property type="entry name" value="THIOL PEROXIDASE"/>
    <property type="match status" value="1"/>
</dbReference>
<dbReference type="InterPro" id="IPR050455">
    <property type="entry name" value="Tpx_Peroxidase_subfamily"/>
</dbReference>
<keyword evidence="1" id="KW-0575">Peroxidase</keyword>
<evidence type="ECO:0000256" key="4">
    <source>
        <dbReference type="ARBA" id="ARBA00023284"/>
    </source>
</evidence>
<proteinExistence type="predicted"/>
<evidence type="ECO:0000313" key="6">
    <source>
        <dbReference type="EMBL" id="GAA1774055.1"/>
    </source>
</evidence>
<dbReference type="Pfam" id="PF00578">
    <property type="entry name" value="AhpC-TSA"/>
    <property type="match status" value="1"/>
</dbReference>
<comment type="caution">
    <text evidence="6">The sequence shown here is derived from an EMBL/GenBank/DDBJ whole genome shotgun (WGS) entry which is preliminary data.</text>
</comment>
<dbReference type="RefSeq" id="WP_344068465.1">
    <property type="nucleotide sequence ID" value="NZ_BAAAPN010000101.1"/>
</dbReference>
<keyword evidence="3" id="KW-0560">Oxidoreductase</keyword>
<dbReference type="PIRSF" id="PIRSF000239">
    <property type="entry name" value="AHPC"/>
    <property type="match status" value="1"/>
</dbReference>
<evidence type="ECO:0000256" key="3">
    <source>
        <dbReference type="ARBA" id="ARBA00023002"/>
    </source>
</evidence>
<evidence type="ECO:0000256" key="1">
    <source>
        <dbReference type="ARBA" id="ARBA00022559"/>
    </source>
</evidence>
<dbReference type="Proteomes" id="UP001501475">
    <property type="component" value="Unassembled WGS sequence"/>
</dbReference>
<evidence type="ECO:0000259" key="5">
    <source>
        <dbReference type="PROSITE" id="PS51352"/>
    </source>
</evidence>
<dbReference type="EMBL" id="BAAAPN010000101">
    <property type="protein sequence ID" value="GAA1774055.1"/>
    <property type="molecule type" value="Genomic_DNA"/>
</dbReference>
<evidence type="ECO:0000313" key="7">
    <source>
        <dbReference type="Proteomes" id="UP001501475"/>
    </source>
</evidence>
<dbReference type="InterPro" id="IPR000866">
    <property type="entry name" value="AhpC/TSA"/>
</dbReference>
<keyword evidence="2" id="KW-0049">Antioxidant</keyword>
<name>A0ABN2L4C7_9MICO</name>
<evidence type="ECO:0000256" key="2">
    <source>
        <dbReference type="ARBA" id="ARBA00022862"/>
    </source>
</evidence>
<dbReference type="InterPro" id="IPR036249">
    <property type="entry name" value="Thioredoxin-like_sf"/>
</dbReference>
<dbReference type="SUPFAM" id="SSF52833">
    <property type="entry name" value="Thioredoxin-like"/>
    <property type="match status" value="1"/>
</dbReference>
<accession>A0ABN2L4C7</accession>
<dbReference type="PROSITE" id="PS51352">
    <property type="entry name" value="THIOREDOXIN_2"/>
    <property type="match status" value="1"/>
</dbReference>
<protein>
    <submittedName>
        <fullName evidence="6">Peroxiredoxin</fullName>
    </submittedName>
</protein>
<dbReference type="PANTHER" id="PTHR43110:SF1">
    <property type="entry name" value="THIOL PEROXIDASE"/>
    <property type="match status" value="1"/>
</dbReference>
<gene>
    <name evidence="6" type="ORF">GCM10009810_33860</name>
</gene>
<keyword evidence="7" id="KW-1185">Reference proteome</keyword>
<sequence length="161" mass="17421">MPAPLTAGDRAPGFALPNQNGQDVALADFAGSKNVLLVFYPFAFSGICAGELSEIRDDLGRFESDDVQVLCISCDPVYSQRAWADAQGYFFPLLSDFWPHGAVSTAYGIFDADRGMAIRGTFLIDRDGVVRWTLINGPGQRRDFAGYREALAEASATAVKS</sequence>
<feature type="domain" description="Thioredoxin" evidence="5">
    <location>
        <begin position="5"/>
        <end position="156"/>
    </location>
</feature>
<dbReference type="InterPro" id="IPR013766">
    <property type="entry name" value="Thioredoxin_domain"/>
</dbReference>
<dbReference type="Gene3D" id="3.40.30.10">
    <property type="entry name" value="Glutaredoxin"/>
    <property type="match status" value="1"/>
</dbReference>
<keyword evidence="4" id="KW-0676">Redox-active center</keyword>
<dbReference type="InterPro" id="IPR024706">
    <property type="entry name" value="Peroxiredoxin_AhpC-typ"/>
</dbReference>
<organism evidence="6 7">
    <name type="scientific">Nostocoides vanveenii</name>
    <dbReference type="NCBI Taxonomy" id="330835"/>
    <lineage>
        <taxon>Bacteria</taxon>
        <taxon>Bacillati</taxon>
        <taxon>Actinomycetota</taxon>
        <taxon>Actinomycetes</taxon>
        <taxon>Micrococcales</taxon>
        <taxon>Intrasporangiaceae</taxon>
        <taxon>Nostocoides</taxon>
    </lineage>
</organism>
<dbReference type="CDD" id="cd03018">
    <property type="entry name" value="PRX_AhpE_like"/>
    <property type="match status" value="1"/>
</dbReference>